<sequence length="268" mass="30643">MRNSLRSWKAYSQHLQKTTKNVLKGYNFDYASKKNNLDISPYKYQWSSFTTPIKKRSGLANINENRIHNMQLAANKIDELIIQPQQIFGFWNRVPRPIQRNGFRSGPMLVRGKLIYDVGGGLCQISTTLFNALLWGNFEVLERYNHSIDAHGDQRFFTLGQDATVAYGYKDLIVRNISNISLLLRLQVFPVKAEVTASVWGTEAIPFDVKVESKVLRELTLADGGMSGWEVETKRFILNKKELGANSDWQGNYQNIDIYQPFIPATTA</sequence>
<dbReference type="InterPro" id="IPR007391">
    <property type="entry name" value="Vancomycin_resist_VanW"/>
</dbReference>
<dbReference type="OrthoDB" id="9797191at2"/>
<organism evidence="1 2">
    <name type="scientific">Calothrix parasitica NIES-267</name>
    <dbReference type="NCBI Taxonomy" id="1973488"/>
    <lineage>
        <taxon>Bacteria</taxon>
        <taxon>Bacillati</taxon>
        <taxon>Cyanobacteriota</taxon>
        <taxon>Cyanophyceae</taxon>
        <taxon>Nostocales</taxon>
        <taxon>Calotrichaceae</taxon>
        <taxon>Calothrix</taxon>
    </lineage>
</organism>
<name>A0A1Z4M0D3_9CYAN</name>
<proteinExistence type="predicted"/>
<evidence type="ECO:0000313" key="1">
    <source>
        <dbReference type="EMBL" id="BAY86925.1"/>
    </source>
</evidence>
<dbReference type="PANTHER" id="PTHR35788:SF1">
    <property type="entry name" value="EXPORTED PROTEIN"/>
    <property type="match status" value="1"/>
</dbReference>
<dbReference type="PANTHER" id="PTHR35788">
    <property type="entry name" value="EXPORTED PROTEIN-RELATED"/>
    <property type="match status" value="1"/>
</dbReference>
<reference evidence="1 2" key="1">
    <citation type="submission" date="2017-06" db="EMBL/GenBank/DDBJ databases">
        <title>Genome sequencing of cyanobaciteial culture collection at National Institute for Environmental Studies (NIES).</title>
        <authorList>
            <person name="Hirose Y."/>
            <person name="Shimura Y."/>
            <person name="Fujisawa T."/>
            <person name="Nakamura Y."/>
            <person name="Kawachi M."/>
        </authorList>
    </citation>
    <scope>NUCLEOTIDE SEQUENCE [LARGE SCALE GENOMIC DNA]</scope>
    <source>
        <strain evidence="1 2">NIES-267</strain>
    </source>
</reference>
<evidence type="ECO:0000313" key="2">
    <source>
        <dbReference type="Proteomes" id="UP000218418"/>
    </source>
</evidence>
<dbReference type="Pfam" id="PF04294">
    <property type="entry name" value="VanW"/>
    <property type="match status" value="1"/>
</dbReference>
<dbReference type="InterPro" id="IPR052913">
    <property type="entry name" value="Glycopeptide_resist_protein"/>
</dbReference>
<dbReference type="AlphaFoldDB" id="A0A1Z4M0D3"/>
<gene>
    <name evidence="1" type="primary">vanW</name>
    <name evidence="1" type="ORF">NIES267_64360</name>
</gene>
<dbReference type="EMBL" id="AP018227">
    <property type="protein sequence ID" value="BAY86925.1"/>
    <property type="molecule type" value="Genomic_DNA"/>
</dbReference>
<keyword evidence="2" id="KW-1185">Reference proteome</keyword>
<dbReference type="Proteomes" id="UP000218418">
    <property type="component" value="Chromosome"/>
</dbReference>
<protein>
    <submittedName>
        <fullName evidence="1">Putative vancomycin B-type resistance protein VanW</fullName>
    </submittedName>
</protein>
<accession>A0A1Z4M0D3</accession>